<evidence type="ECO:0000313" key="3">
    <source>
        <dbReference type="Proteomes" id="UP001345013"/>
    </source>
</evidence>
<feature type="region of interest" description="Disordered" evidence="1">
    <location>
        <begin position="26"/>
        <end position="46"/>
    </location>
</feature>
<evidence type="ECO:0000313" key="2">
    <source>
        <dbReference type="EMBL" id="KAK5074433.1"/>
    </source>
</evidence>
<dbReference type="EMBL" id="JAVRRG010000290">
    <property type="protein sequence ID" value="KAK5074433.1"/>
    <property type="molecule type" value="Genomic_DNA"/>
</dbReference>
<name>A0ABR0JUK5_9EURO</name>
<reference evidence="2 3" key="1">
    <citation type="submission" date="2023-08" db="EMBL/GenBank/DDBJ databases">
        <title>Black Yeasts Isolated from many extreme environments.</title>
        <authorList>
            <person name="Coleine C."/>
            <person name="Stajich J.E."/>
            <person name="Selbmann L."/>
        </authorList>
    </citation>
    <scope>NUCLEOTIDE SEQUENCE [LARGE SCALE GENOMIC DNA]</scope>
    <source>
        <strain evidence="2 3">CCFEE 5885</strain>
    </source>
</reference>
<organism evidence="2 3">
    <name type="scientific">Lithohypha guttulata</name>
    <dbReference type="NCBI Taxonomy" id="1690604"/>
    <lineage>
        <taxon>Eukaryota</taxon>
        <taxon>Fungi</taxon>
        <taxon>Dikarya</taxon>
        <taxon>Ascomycota</taxon>
        <taxon>Pezizomycotina</taxon>
        <taxon>Eurotiomycetes</taxon>
        <taxon>Chaetothyriomycetidae</taxon>
        <taxon>Chaetothyriales</taxon>
        <taxon>Trichomeriaceae</taxon>
        <taxon>Lithohypha</taxon>
    </lineage>
</organism>
<proteinExistence type="predicted"/>
<sequence>MKDSVQHNALIEDGGCPYQPEVIDLTQSDDDSAFEGDTESDDDLPSLRSIMLGRNKKRNITKSRDVEDSVSDKVIDFARNGGTVVLGGLFSSLIRPNDLRTYFSSKWALP</sequence>
<evidence type="ECO:0000256" key="1">
    <source>
        <dbReference type="SAM" id="MobiDB-lite"/>
    </source>
</evidence>
<gene>
    <name evidence="2" type="ORF">LTR24_010236</name>
</gene>
<dbReference type="Proteomes" id="UP001345013">
    <property type="component" value="Unassembled WGS sequence"/>
</dbReference>
<accession>A0ABR0JUK5</accession>
<protein>
    <submittedName>
        <fullName evidence="2">Uncharacterized protein</fullName>
    </submittedName>
</protein>
<comment type="caution">
    <text evidence="2">The sequence shown here is derived from an EMBL/GenBank/DDBJ whole genome shotgun (WGS) entry which is preliminary data.</text>
</comment>
<feature type="compositionally biased region" description="Acidic residues" evidence="1">
    <location>
        <begin position="27"/>
        <end position="44"/>
    </location>
</feature>
<keyword evidence="3" id="KW-1185">Reference proteome</keyword>